<dbReference type="SUPFAM" id="SSF56112">
    <property type="entry name" value="Protein kinase-like (PK-like)"/>
    <property type="match status" value="2"/>
</dbReference>
<protein>
    <recommendedName>
        <fullName evidence="2">Protein kinase domain-containing protein</fullName>
    </recommendedName>
</protein>
<feature type="non-terminal residue" evidence="3">
    <location>
        <position position="1"/>
    </location>
</feature>
<dbReference type="CDD" id="cd00180">
    <property type="entry name" value="PKc"/>
    <property type="match status" value="1"/>
</dbReference>
<dbReference type="Proteomes" id="UP000800200">
    <property type="component" value="Unassembled WGS sequence"/>
</dbReference>
<dbReference type="Pfam" id="PF00069">
    <property type="entry name" value="Pkinase"/>
    <property type="match status" value="2"/>
</dbReference>
<feature type="compositionally biased region" description="Basic and acidic residues" evidence="1">
    <location>
        <begin position="398"/>
        <end position="415"/>
    </location>
</feature>
<proteinExistence type="predicted"/>
<dbReference type="GO" id="GO:0005524">
    <property type="term" value="F:ATP binding"/>
    <property type="evidence" value="ECO:0007669"/>
    <property type="project" value="InterPro"/>
</dbReference>
<dbReference type="SMART" id="SM00220">
    <property type="entry name" value="S_TKc"/>
    <property type="match status" value="1"/>
</dbReference>
<feature type="domain" description="Protein kinase" evidence="2">
    <location>
        <begin position="934"/>
        <end position="1277"/>
    </location>
</feature>
<dbReference type="PANTHER" id="PTHR24359:SF37">
    <property type="entry name" value="PROTEIN KINASE DOMAIN-CONTAINING PROTEIN"/>
    <property type="match status" value="1"/>
</dbReference>
<dbReference type="PANTHER" id="PTHR24359">
    <property type="entry name" value="SERINE/THREONINE-PROTEIN KINASE SBK1"/>
    <property type="match status" value="1"/>
</dbReference>
<dbReference type="InterPro" id="IPR000719">
    <property type="entry name" value="Prot_kinase_dom"/>
</dbReference>
<dbReference type="InterPro" id="IPR011009">
    <property type="entry name" value="Kinase-like_dom_sf"/>
</dbReference>
<dbReference type="PROSITE" id="PS50011">
    <property type="entry name" value="PROTEIN_KINASE_DOM"/>
    <property type="match status" value="2"/>
</dbReference>
<dbReference type="InterPro" id="IPR010730">
    <property type="entry name" value="HET"/>
</dbReference>
<dbReference type="Gene3D" id="1.10.510.10">
    <property type="entry name" value="Transferase(Phosphotransferase) domain 1"/>
    <property type="match status" value="4"/>
</dbReference>
<keyword evidence="4" id="KW-1185">Reference proteome</keyword>
<feature type="domain" description="Protein kinase" evidence="2">
    <location>
        <begin position="235"/>
        <end position="617"/>
    </location>
</feature>
<evidence type="ECO:0000313" key="3">
    <source>
        <dbReference type="EMBL" id="KAF2188522.1"/>
    </source>
</evidence>
<dbReference type="OrthoDB" id="4062651at2759"/>
<evidence type="ECO:0000313" key="4">
    <source>
        <dbReference type="Proteomes" id="UP000800200"/>
    </source>
</evidence>
<dbReference type="EMBL" id="ML994623">
    <property type="protein sequence ID" value="KAF2188522.1"/>
    <property type="molecule type" value="Genomic_DNA"/>
</dbReference>
<dbReference type="Pfam" id="PF06985">
    <property type="entry name" value="HET"/>
    <property type="match status" value="1"/>
</dbReference>
<accession>A0A6A6ECJ1</accession>
<organism evidence="3 4">
    <name type="scientific">Zopfia rhizophila CBS 207.26</name>
    <dbReference type="NCBI Taxonomy" id="1314779"/>
    <lineage>
        <taxon>Eukaryota</taxon>
        <taxon>Fungi</taxon>
        <taxon>Dikarya</taxon>
        <taxon>Ascomycota</taxon>
        <taxon>Pezizomycotina</taxon>
        <taxon>Dothideomycetes</taxon>
        <taxon>Dothideomycetes incertae sedis</taxon>
        <taxon>Zopfiaceae</taxon>
        <taxon>Zopfia</taxon>
    </lineage>
</organism>
<dbReference type="GO" id="GO:0004674">
    <property type="term" value="F:protein serine/threonine kinase activity"/>
    <property type="evidence" value="ECO:0007669"/>
    <property type="project" value="TreeGrafter"/>
</dbReference>
<name>A0A6A6ECJ1_9PEZI</name>
<feature type="compositionally biased region" description="Basic and acidic residues" evidence="1">
    <location>
        <begin position="379"/>
        <end position="390"/>
    </location>
</feature>
<reference evidence="3" key="1">
    <citation type="journal article" date="2020" name="Stud. Mycol.">
        <title>101 Dothideomycetes genomes: a test case for predicting lifestyles and emergence of pathogens.</title>
        <authorList>
            <person name="Haridas S."/>
            <person name="Albert R."/>
            <person name="Binder M."/>
            <person name="Bloem J."/>
            <person name="Labutti K."/>
            <person name="Salamov A."/>
            <person name="Andreopoulos B."/>
            <person name="Baker S."/>
            <person name="Barry K."/>
            <person name="Bills G."/>
            <person name="Bluhm B."/>
            <person name="Cannon C."/>
            <person name="Castanera R."/>
            <person name="Culley D."/>
            <person name="Daum C."/>
            <person name="Ezra D."/>
            <person name="Gonzalez J."/>
            <person name="Henrissat B."/>
            <person name="Kuo A."/>
            <person name="Liang C."/>
            <person name="Lipzen A."/>
            <person name="Lutzoni F."/>
            <person name="Magnuson J."/>
            <person name="Mondo S."/>
            <person name="Nolan M."/>
            <person name="Ohm R."/>
            <person name="Pangilinan J."/>
            <person name="Park H.-J."/>
            <person name="Ramirez L."/>
            <person name="Alfaro M."/>
            <person name="Sun H."/>
            <person name="Tritt A."/>
            <person name="Yoshinaga Y."/>
            <person name="Zwiers L.-H."/>
            <person name="Turgeon B."/>
            <person name="Goodwin S."/>
            <person name="Spatafora J."/>
            <person name="Crous P."/>
            <person name="Grigoriev I."/>
        </authorList>
    </citation>
    <scope>NUCLEOTIDE SEQUENCE</scope>
    <source>
        <strain evidence="3">CBS 207.26</strain>
    </source>
</reference>
<evidence type="ECO:0000256" key="1">
    <source>
        <dbReference type="SAM" id="MobiDB-lite"/>
    </source>
</evidence>
<feature type="compositionally biased region" description="Basic and acidic residues" evidence="1">
    <location>
        <begin position="422"/>
        <end position="432"/>
    </location>
</feature>
<sequence>VPDHWERGHSLEPSIISDAGDQQHIRQKRADDKRVDSLSSLPSPHELQRDIFAALVQTPNPNIYQPGFLPKAQLCRLINPERVARELAKDLSHSRTDEQIESCALTVCRETEVVHGGKTKIKSFRKIFALLVLANMASSIYLFFEEDVSDLDLPLATIRKRGIIELRRRDRLDEPSSEPLRCFNQHIWSPMGLATFEQYQWTMLAPFFSRGDCGDVKHYLLRDQHILPFVAPQLEEDDDAEFLGGFGKVFMARIHEEHHNFHDRESCTRGFAIKQLYENNRESFRKEVRILKKFSGERSHPHVVSLLATYEQFKKFHFIFYRAEGDLFRYWKQIEPSPSFNYGGIIWMAKQCAGIADGLLRLHRHLTFASISHFDTEEELPHRSTGERHVKIVNPPSSRERENLRKRSRDVERPESPTWAPGDRRSTGEQRVKPIRQPYSDEHVHDIQVEQYGRHGDINPQNILWYDDEQCDAGSLKGTLKISDFGQAELNSRFSRSRQRSVANTMTYRPPECDLNPKIIRQSYDIWCLGSVYLEFVTWMLGGRRLLIKFGKLRSTWDIFLKHDTDTFFQIVKNQDTERTEVMVKPEVTKFIDELHRHPNCTEYFHELLVMIQHDMLEVESSSRKSCQEVYQKLDAMYRQCRIDEAYAMKSNPWATTTLTAEPRMHSTKVDMEEEAEGVIAKNSSMLPIHPGRPEKKSSILAVTASPVDLQNPSKFQLSNVKKSSIRTICDLRFADASSKKAPNLLKLAKMAKSFLMKPKSYEFGPPQRPARKSLALQILSSFESSTFDARPQDYLPENCFVELVTLEAIKEELEFDGLELKYPKLDKKWQETFLKWVLEKSKKVFAITIQCDRGPLDTLKTLHRFQKSQFEDARLPIDDPRTLPQPTPDFDPNLWDNFKLYNFYERQWKCLAPVFGPNKYDYNLSSECIFPFIKGGGMPKEGAFSSVHKVKIHPAHQKHQLNEVAIKEIKINRGKDKTATDNAWELEARALEAINKLDHDHIVKCIAAIRRGDSRYFMFPWADGDSLREFWEYFPMQSPKKEIIEQTLLQLRGLADALDRLHNFDGGDHAHRVTDQGGNMEHPKAPDTRIESEVDDYVDAPNKESIRHGDLKPENILRFTGGKPRRSVTKPGLGVLKIADMGLAKRHVVATQDRSHLTSTRYGTVRYEAPETVTEVEGGRSRLYDIWSMGCITLEFIIWILYGNNELNNFYNQVKGDAQQVCQYFEIPENIEPRQAKVHEVVRSWMDHIQNTDPECAQGTESAMSDLLNIVRTKLLLVPLSPTRASSMHRGRGFALPAAGETITNYRATASEFRDCLDKILSKVNKPGYLLTGKGRENVKPPQTKLSFLSPKAAQRAAGATGQRLSPRGRQTISGVMGDAFKVGRSIYFLKGWEFPVDNAFANNVLAEVGPQALLPQSSVPAKLCGRCKGFNFWAGGFAFEDTISGLEARAEICDFCTMLLIICMKSNATKGPKMRFERTQSTLMMTGGDPLPILSIFRSPESKTPLPIQLGFPELPTPGTDTFFKIIKLWLEDCDSDANHKECQGLTPNSLPTRLIDVGTLDAPMLRLLETREDKVENDKYIALSHPWGDPEKHPPFSTLRMDDSGKGHTISNFKKAIPYDWLPATFKDAVDTTRALKIRYLWIDSLCILQGKDGDFNEQAKRMEDVFSGAYCVLAASRATGQRDGFLGSRSQRNFVTFQRGAEKPFYVCQSIDNFSRDVLEGSLNSRGWVSQERALARRTVYFTETQTYFECGSGVRCETLARMHNNMADFLGDPKFPDKAMRANSRALKISYFQDLYQQYSRLGFSRIEDRPIAIAGLEKRLQKAFHTKGGYGIFDDGPDGGLFHRSLLWQRGEDEASLTPIVFPVERNSRVPTWSWMAYKGGIDYGDPPFQTADWEKNEIRPPWTRGDNGHVDSAHQDTEMALGATVRDFTVAGRKADEVKLIYDTERTASDGQRRQCVIVARSKDGKTDKDKRHYVLIVTPTDATAARGDKIYKRVGAGFMLGKHIALDKPGTAARIY</sequence>
<gene>
    <name evidence="3" type="ORF">K469DRAFT_565361</name>
</gene>
<feature type="region of interest" description="Disordered" evidence="1">
    <location>
        <begin position="377"/>
        <end position="435"/>
    </location>
</feature>
<evidence type="ECO:0000259" key="2">
    <source>
        <dbReference type="PROSITE" id="PS50011"/>
    </source>
</evidence>